<evidence type="ECO:0000313" key="18">
    <source>
        <dbReference type="Proteomes" id="UP000007102"/>
    </source>
</evidence>
<dbReference type="UniPathway" id="UPA00591">
    <property type="reaction ID" value="UER00648"/>
</dbReference>
<evidence type="ECO:0000259" key="16">
    <source>
        <dbReference type="Pfam" id="PF00156"/>
    </source>
</evidence>
<dbReference type="GO" id="GO:0000166">
    <property type="term" value="F:nucleotide binding"/>
    <property type="evidence" value="ECO:0007669"/>
    <property type="project" value="UniProtKB-KW"/>
</dbReference>
<dbReference type="KEGG" id="dte:Dester_1038"/>
<dbReference type="AlphaFoldDB" id="F0RZZ5"/>
<dbReference type="Proteomes" id="UP000007102">
    <property type="component" value="Chromosome"/>
</dbReference>
<dbReference type="GO" id="GO:0032263">
    <property type="term" value="P:GMP salvage"/>
    <property type="evidence" value="ECO:0007669"/>
    <property type="project" value="TreeGrafter"/>
</dbReference>
<evidence type="ECO:0000256" key="4">
    <source>
        <dbReference type="ARBA" id="ARBA00008391"/>
    </source>
</evidence>
<reference evidence="17 18" key="1">
    <citation type="journal article" date="2011" name="Stand. Genomic Sci.">
        <title>Complete genome sequence of the thermophilic sulfur-reducer Desulfurobacterium thermolithotrophum type strain (BSA(T)) from a deep-sea hydrothermal vent.</title>
        <authorList>
            <person name="Goker M."/>
            <person name="Daligault H."/>
            <person name="Mwirichia R."/>
            <person name="Lapidus A."/>
            <person name="Lucas S."/>
            <person name="Deshpande S."/>
            <person name="Pagani I."/>
            <person name="Tapia R."/>
            <person name="Cheng J.F."/>
            <person name="Goodwin L."/>
            <person name="Pitluck S."/>
            <person name="Liolios K."/>
            <person name="Ivanova N."/>
            <person name="Mavromatis K."/>
            <person name="Mikhailova N."/>
            <person name="Pati A."/>
            <person name="Chen A."/>
            <person name="Palaniappan K."/>
            <person name="Han C."/>
            <person name="Land M."/>
            <person name="Hauser L."/>
            <person name="Pan C."/>
            <person name="Brambilla E.M."/>
            <person name="Rohde M."/>
            <person name="Spring S."/>
            <person name="Sikorski J."/>
            <person name="Wirth R."/>
            <person name="Detter J.C."/>
            <person name="Woyke T."/>
            <person name="Bristow J."/>
            <person name="Eisen J.A."/>
            <person name="Markowitz V."/>
            <person name="Hugenholtz P."/>
            <person name="Kyrpides N.C."/>
            <person name="Klenk H.P."/>
        </authorList>
    </citation>
    <scope>NUCLEOTIDE SEQUENCE [LARGE SCALE GENOMIC DNA]</scope>
    <source>
        <strain evidence="18">DSM 11699 / BSA</strain>
    </source>
</reference>
<dbReference type="OrthoDB" id="9802824at2"/>
<evidence type="ECO:0000256" key="14">
    <source>
        <dbReference type="ARBA" id="ARBA00049402"/>
    </source>
</evidence>
<evidence type="ECO:0000256" key="7">
    <source>
        <dbReference type="ARBA" id="ARBA00022676"/>
    </source>
</evidence>
<dbReference type="GO" id="GO:0052657">
    <property type="term" value="F:guanine phosphoribosyltransferase activity"/>
    <property type="evidence" value="ECO:0007669"/>
    <property type="project" value="RHEA"/>
</dbReference>
<dbReference type="SUPFAM" id="SSF53271">
    <property type="entry name" value="PRTase-like"/>
    <property type="match status" value="1"/>
</dbReference>
<evidence type="ECO:0000256" key="13">
    <source>
        <dbReference type="ARBA" id="ARBA00048811"/>
    </source>
</evidence>
<name>F0RZZ5_DESTD</name>
<dbReference type="eggNOG" id="COG0634">
    <property type="taxonomic scope" value="Bacteria"/>
</dbReference>
<dbReference type="InterPro" id="IPR005904">
    <property type="entry name" value="Hxn_phspho_trans"/>
</dbReference>
<dbReference type="EMBL" id="CP002543">
    <property type="protein sequence ID" value="ADY73676.1"/>
    <property type="molecule type" value="Genomic_DNA"/>
</dbReference>
<evidence type="ECO:0000256" key="6">
    <source>
        <dbReference type="ARBA" id="ARBA00022490"/>
    </source>
</evidence>
<evidence type="ECO:0000256" key="12">
    <source>
        <dbReference type="ARBA" id="ARBA00022842"/>
    </source>
</evidence>
<dbReference type="InterPro" id="IPR000836">
    <property type="entry name" value="PRTase_dom"/>
</dbReference>
<dbReference type="NCBIfam" id="TIGR01203">
    <property type="entry name" value="HGPRTase"/>
    <property type="match status" value="1"/>
</dbReference>
<dbReference type="GO" id="GO:0004422">
    <property type="term" value="F:hypoxanthine phosphoribosyltransferase activity"/>
    <property type="evidence" value="ECO:0007669"/>
    <property type="project" value="InterPro"/>
</dbReference>
<dbReference type="FunCoup" id="F0RZZ5">
    <property type="interactions" value="359"/>
</dbReference>
<dbReference type="GO" id="GO:0032264">
    <property type="term" value="P:IMP salvage"/>
    <property type="evidence" value="ECO:0007669"/>
    <property type="project" value="UniProtKB-UniPathway"/>
</dbReference>
<evidence type="ECO:0000256" key="5">
    <source>
        <dbReference type="ARBA" id="ARBA00011895"/>
    </source>
</evidence>
<dbReference type="RefSeq" id="WP_013638628.1">
    <property type="nucleotide sequence ID" value="NC_015185.1"/>
</dbReference>
<keyword evidence="9 15" id="KW-0479">Metal-binding</keyword>
<keyword evidence="8 15" id="KW-0808">Transferase</keyword>
<evidence type="ECO:0000256" key="11">
    <source>
        <dbReference type="ARBA" id="ARBA00022741"/>
    </source>
</evidence>
<evidence type="ECO:0000256" key="15">
    <source>
        <dbReference type="RuleBase" id="RU364099"/>
    </source>
</evidence>
<keyword evidence="12 15" id="KW-0460">Magnesium</keyword>
<dbReference type="GO" id="GO:0006166">
    <property type="term" value="P:purine ribonucleoside salvage"/>
    <property type="evidence" value="ECO:0007669"/>
    <property type="project" value="UniProtKB-KW"/>
</dbReference>
<dbReference type="Pfam" id="PF00156">
    <property type="entry name" value="Pribosyltran"/>
    <property type="match status" value="1"/>
</dbReference>
<dbReference type="InterPro" id="IPR050408">
    <property type="entry name" value="HGPRT"/>
</dbReference>
<comment type="cofactor">
    <cofactor evidence="1 15">
        <name>Mg(2+)</name>
        <dbReference type="ChEBI" id="CHEBI:18420"/>
    </cofactor>
</comment>
<dbReference type="PANTHER" id="PTHR43340">
    <property type="entry name" value="HYPOXANTHINE-GUANINE PHOSPHORIBOSYLTRANSFERASE"/>
    <property type="match status" value="1"/>
</dbReference>
<evidence type="ECO:0000256" key="10">
    <source>
        <dbReference type="ARBA" id="ARBA00022726"/>
    </source>
</evidence>
<evidence type="ECO:0000256" key="2">
    <source>
        <dbReference type="ARBA" id="ARBA00004496"/>
    </source>
</evidence>
<reference evidence="18" key="2">
    <citation type="submission" date="2011-02" db="EMBL/GenBank/DDBJ databases">
        <title>The complete genome of Desulfurobacterium thermolithotrophum DSM 11699.</title>
        <authorList>
            <consortium name="US DOE Joint Genome Institute (JGI-PGF)"/>
            <person name="Lucas S."/>
            <person name="Copeland A."/>
            <person name="Lapidus A."/>
            <person name="Bruce D."/>
            <person name="Goodwin L."/>
            <person name="Pitluck S."/>
            <person name="Kyrpides N."/>
            <person name="Mavromatis K."/>
            <person name="Pagani I."/>
            <person name="Ivanova N."/>
            <person name="Mikhailova N."/>
            <person name="Daligault H."/>
            <person name="Detter J.C."/>
            <person name="Tapia R."/>
            <person name="Han C."/>
            <person name="Land M."/>
            <person name="Hauser L."/>
            <person name="Markowitz V."/>
            <person name="Cheng J.-F."/>
            <person name="Hugenholtz P."/>
            <person name="Woyke T."/>
            <person name="Wu D."/>
            <person name="Spring S."/>
            <person name="Brambilla E."/>
            <person name="Klenk H.-P."/>
            <person name="Eisen J.A."/>
        </authorList>
    </citation>
    <scope>NUCLEOTIDE SEQUENCE [LARGE SCALE GENOMIC DNA]</scope>
    <source>
        <strain evidence="18">DSM 11699 / BSA</strain>
    </source>
</reference>
<comment type="catalytic activity">
    <reaction evidence="13">
        <text>GMP + diphosphate = guanine + 5-phospho-alpha-D-ribose 1-diphosphate</text>
        <dbReference type="Rhea" id="RHEA:25424"/>
        <dbReference type="ChEBI" id="CHEBI:16235"/>
        <dbReference type="ChEBI" id="CHEBI:33019"/>
        <dbReference type="ChEBI" id="CHEBI:58017"/>
        <dbReference type="ChEBI" id="CHEBI:58115"/>
        <dbReference type="EC" id="2.4.2.8"/>
    </reaction>
    <physiologicalReaction direction="right-to-left" evidence="13">
        <dbReference type="Rhea" id="RHEA:25426"/>
    </physiologicalReaction>
</comment>
<accession>F0RZZ5</accession>
<keyword evidence="6 15" id="KW-0963">Cytoplasm</keyword>
<dbReference type="InParanoid" id="F0RZZ5"/>
<evidence type="ECO:0000256" key="9">
    <source>
        <dbReference type="ARBA" id="ARBA00022723"/>
    </source>
</evidence>
<comment type="catalytic activity">
    <reaction evidence="14">
        <text>IMP + diphosphate = hypoxanthine + 5-phospho-alpha-D-ribose 1-diphosphate</text>
        <dbReference type="Rhea" id="RHEA:17973"/>
        <dbReference type="ChEBI" id="CHEBI:17368"/>
        <dbReference type="ChEBI" id="CHEBI:33019"/>
        <dbReference type="ChEBI" id="CHEBI:58017"/>
        <dbReference type="ChEBI" id="CHEBI:58053"/>
        <dbReference type="EC" id="2.4.2.8"/>
    </reaction>
    <physiologicalReaction direction="right-to-left" evidence="14">
        <dbReference type="Rhea" id="RHEA:17975"/>
    </physiologicalReaction>
</comment>
<keyword evidence="18" id="KW-1185">Reference proteome</keyword>
<keyword evidence="11 15" id="KW-0547">Nucleotide-binding</keyword>
<dbReference type="GO" id="GO:0006178">
    <property type="term" value="P:guanine salvage"/>
    <property type="evidence" value="ECO:0007669"/>
    <property type="project" value="TreeGrafter"/>
</dbReference>
<dbReference type="GO" id="GO:0046100">
    <property type="term" value="P:hypoxanthine metabolic process"/>
    <property type="evidence" value="ECO:0007669"/>
    <property type="project" value="TreeGrafter"/>
</dbReference>
<feature type="domain" description="Phosphoribosyltransferase" evidence="16">
    <location>
        <begin position="14"/>
        <end position="153"/>
    </location>
</feature>
<keyword evidence="10 15" id="KW-0660">Purine salvage</keyword>
<comment type="pathway">
    <text evidence="3 15">Purine metabolism; IMP biosynthesis via salvage pathway; IMP from hypoxanthine: step 1/1.</text>
</comment>
<evidence type="ECO:0000256" key="1">
    <source>
        <dbReference type="ARBA" id="ARBA00001946"/>
    </source>
</evidence>
<protein>
    <recommendedName>
        <fullName evidence="5 15">Hypoxanthine phosphoribosyltransferase</fullName>
        <ecNumber evidence="5 15">2.4.2.8</ecNumber>
    </recommendedName>
</protein>
<proteinExistence type="inferred from homology"/>
<evidence type="ECO:0000256" key="8">
    <source>
        <dbReference type="ARBA" id="ARBA00022679"/>
    </source>
</evidence>
<organism evidence="17 18">
    <name type="scientific">Desulfurobacterium thermolithotrophum (strain DSM 11699 / BSA)</name>
    <dbReference type="NCBI Taxonomy" id="868864"/>
    <lineage>
        <taxon>Bacteria</taxon>
        <taxon>Pseudomonadati</taxon>
        <taxon>Aquificota</taxon>
        <taxon>Aquificia</taxon>
        <taxon>Desulfurobacteriales</taxon>
        <taxon>Desulfurobacteriaceae</taxon>
        <taxon>Desulfurobacterium</taxon>
    </lineage>
</organism>
<dbReference type="EC" id="2.4.2.8" evidence="5 15"/>
<dbReference type="Gene3D" id="3.40.50.2020">
    <property type="match status" value="1"/>
</dbReference>
<gene>
    <name evidence="17" type="ordered locus">Dester_1038</name>
</gene>
<dbReference type="CDD" id="cd06223">
    <property type="entry name" value="PRTases_typeI"/>
    <property type="match status" value="1"/>
</dbReference>
<keyword evidence="7 15" id="KW-0328">Glycosyltransferase</keyword>
<sequence length="171" mass="19824">MEIEVLIPENLLRKRVRELAEEISKQFGNSSITVVSVLKGATVFTADLIRYIKNRIELDFIRIKSYRGKEKGELKITLLPELNLKGKQVLIVDDIFDTGESLKRVYDEVMKHSPKTIKSCVLLDKKVKKRVNFRPDFVGFEIPDYFIVGYGLDLNEMYRGLPYIGYFKEGE</sequence>
<dbReference type="InterPro" id="IPR029057">
    <property type="entry name" value="PRTase-like"/>
</dbReference>
<dbReference type="GO" id="GO:0005829">
    <property type="term" value="C:cytosol"/>
    <property type="evidence" value="ECO:0007669"/>
    <property type="project" value="TreeGrafter"/>
</dbReference>
<dbReference type="HOGENOM" id="CLU_073615_0_0_0"/>
<evidence type="ECO:0000256" key="3">
    <source>
        <dbReference type="ARBA" id="ARBA00004669"/>
    </source>
</evidence>
<comment type="similarity">
    <text evidence="4 15">Belongs to the purine/pyrimidine phosphoribosyltransferase family.</text>
</comment>
<dbReference type="GO" id="GO:0000287">
    <property type="term" value="F:magnesium ion binding"/>
    <property type="evidence" value="ECO:0007669"/>
    <property type="project" value="TreeGrafter"/>
</dbReference>
<comment type="subcellular location">
    <subcellularLocation>
        <location evidence="2 15">Cytoplasm</location>
    </subcellularLocation>
</comment>
<evidence type="ECO:0000313" key="17">
    <source>
        <dbReference type="EMBL" id="ADY73676.1"/>
    </source>
</evidence>
<dbReference type="STRING" id="868864.Dester_1038"/>
<dbReference type="PANTHER" id="PTHR43340:SF1">
    <property type="entry name" value="HYPOXANTHINE PHOSPHORIBOSYLTRANSFERASE"/>
    <property type="match status" value="1"/>
</dbReference>